<evidence type="ECO:0000256" key="3">
    <source>
        <dbReference type="ARBA" id="ARBA00022448"/>
    </source>
</evidence>
<protein>
    <submittedName>
        <fullName evidence="10">Possible tyrosine transporter P-protein (TC 2.A.45.2.1)</fullName>
    </submittedName>
</protein>
<reference evidence="10 11" key="1">
    <citation type="submission" date="2016-10" db="EMBL/GenBank/DDBJ databases">
        <authorList>
            <person name="de Groot N.N."/>
        </authorList>
    </citation>
    <scope>NUCLEOTIDE SEQUENCE [LARGE SCALE GENOMIC DNA]</scope>
    <source>
        <strain evidence="10 11">CGMCC 1.6134</strain>
    </source>
</reference>
<feature type="transmembrane region" description="Helical" evidence="8">
    <location>
        <begin position="21"/>
        <end position="41"/>
    </location>
</feature>
<evidence type="ECO:0000313" key="10">
    <source>
        <dbReference type="EMBL" id="SFL64426.1"/>
    </source>
</evidence>
<dbReference type="Pfam" id="PF03600">
    <property type="entry name" value="CitMHS"/>
    <property type="match status" value="1"/>
</dbReference>
<evidence type="ECO:0000256" key="8">
    <source>
        <dbReference type="SAM" id="Phobius"/>
    </source>
</evidence>
<dbReference type="InterPro" id="IPR004680">
    <property type="entry name" value="Cit_transptr-like_dom"/>
</dbReference>
<feature type="domain" description="Citrate transporter-like" evidence="9">
    <location>
        <begin position="36"/>
        <end position="391"/>
    </location>
</feature>
<dbReference type="CDD" id="cd01116">
    <property type="entry name" value="P_permease"/>
    <property type="match status" value="1"/>
</dbReference>
<keyword evidence="7 8" id="KW-0472">Membrane</keyword>
<feature type="transmembrane region" description="Helical" evidence="8">
    <location>
        <begin position="347"/>
        <end position="371"/>
    </location>
</feature>
<keyword evidence="11" id="KW-1185">Reference proteome</keyword>
<feature type="transmembrane region" description="Helical" evidence="8">
    <location>
        <begin position="299"/>
        <end position="318"/>
    </location>
</feature>
<keyword evidence="4" id="KW-1003">Cell membrane</keyword>
<evidence type="ECO:0000259" key="9">
    <source>
        <dbReference type="Pfam" id="PF03600"/>
    </source>
</evidence>
<evidence type="ECO:0000256" key="1">
    <source>
        <dbReference type="ARBA" id="ARBA00004651"/>
    </source>
</evidence>
<dbReference type="Proteomes" id="UP000199668">
    <property type="component" value="Unassembled WGS sequence"/>
</dbReference>
<comment type="similarity">
    <text evidence="2">Belongs to the CitM (TC 2.A.11) transporter family.</text>
</comment>
<proteinExistence type="inferred from homology"/>
<evidence type="ECO:0000256" key="6">
    <source>
        <dbReference type="ARBA" id="ARBA00022989"/>
    </source>
</evidence>
<feature type="transmembrane region" description="Helical" evidence="8">
    <location>
        <begin position="425"/>
        <end position="446"/>
    </location>
</feature>
<dbReference type="InterPro" id="IPR051475">
    <property type="entry name" value="Diverse_Ion_Transporter"/>
</dbReference>
<evidence type="ECO:0000256" key="7">
    <source>
        <dbReference type="ARBA" id="ARBA00023136"/>
    </source>
</evidence>
<dbReference type="InterPro" id="IPR000802">
    <property type="entry name" value="Arsenical_pump_ArsB"/>
</dbReference>
<dbReference type="AlphaFoldDB" id="A0A1I4JE77"/>
<dbReference type="PRINTS" id="PR00758">
    <property type="entry name" value="ARSENICPUMP"/>
</dbReference>
<keyword evidence="3" id="KW-0813">Transport</keyword>
<dbReference type="STRING" id="266892.SAMN04488054_10392"/>
<sequence>MFRLKEMFHKLVQTVKKVVAPVQDVLPALTIFIISYALLMAEKGNRVLVACSGGLFMVVFGILDLNLVFFRYIDWHTIILLLSMMIIVSITSQSGMFEYAAVKTAQLVKGKPVPLLFLLSVLTAVGSAFLNNVTTVLLVTPVVFTLTNMLQLKPVPFLMAVIITSNIGGTATLIGDPPNLMIGQAAAGLTFNDFLVHLGPPALFIFILITVGLVYYYRGEWRGKRGTEAGQQLQDLKASDYVTDKNLLFKSGVVLVLTISAFMMQPLLHMEITAIAMAGALLLLFLTKDEADPEKVFQRMEWTTIFFFAGLFMLVGGLEETGLLEELARGLIFMTEGEMTATALSMLWISGIVSGFVDNIPFVAAMIPVILEMEGYGIGDLRPVWWALALGACLGGNATLIGATANVIVAGLANKAGHGFSYMDFFKIGMPTAILSLFVSTIYIYFRYLLFY</sequence>
<comment type="subcellular location">
    <subcellularLocation>
        <location evidence="1">Cell membrane</location>
        <topology evidence="1">Multi-pass membrane protein</topology>
    </subcellularLocation>
</comment>
<gene>
    <name evidence="10" type="ORF">SAMN04488054_10392</name>
</gene>
<feature type="transmembrane region" description="Helical" evidence="8">
    <location>
        <begin position="155"/>
        <end position="174"/>
    </location>
</feature>
<organism evidence="10 11">
    <name type="scientific">Salibacterium qingdaonense</name>
    <dbReference type="NCBI Taxonomy" id="266892"/>
    <lineage>
        <taxon>Bacteria</taxon>
        <taxon>Bacillati</taxon>
        <taxon>Bacillota</taxon>
        <taxon>Bacilli</taxon>
        <taxon>Bacillales</taxon>
        <taxon>Bacillaceae</taxon>
    </lineage>
</organism>
<feature type="transmembrane region" description="Helical" evidence="8">
    <location>
        <begin position="383"/>
        <end position="413"/>
    </location>
</feature>
<dbReference type="PANTHER" id="PTHR43568">
    <property type="entry name" value="P PROTEIN"/>
    <property type="match status" value="1"/>
</dbReference>
<dbReference type="GO" id="GO:0015105">
    <property type="term" value="F:arsenite transmembrane transporter activity"/>
    <property type="evidence" value="ECO:0007669"/>
    <property type="project" value="InterPro"/>
</dbReference>
<evidence type="ECO:0000313" key="11">
    <source>
        <dbReference type="Proteomes" id="UP000199668"/>
    </source>
</evidence>
<dbReference type="GO" id="GO:0005886">
    <property type="term" value="C:plasma membrane"/>
    <property type="evidence" value="ECO:0007669"/>
    <property type="project" value="UniProtKB-SubCell"/>
</dbReference>
<evidence type="ECO:0000256" key="4">
    <source>
        <dbReference type="ARBA" id="ARBA00022475"/>
    </source>
</evidence>
<dbReference type="EMBL" id="FOTY01000003">
    <property type="protein sequence ID" value="SFL64426.1"/>
    <property type="molecule type" value="Genomic_DNA"/>
</dbReference>
<keyword evidence="6 8" id="KW-1133">Transmembrane helix</keyword>
<evidence type="ECO:0000256" key="2">
    <source>
        <dbReference type="ARBA" id="ARBA00009843"/>
    </source>
</evidence>
<feature type="transmembrane region" description="Helical" evidence="8">
    <location>
        <begin position="194"/>
        <end position="217"/>
    </location>
</feature>
<evidence type="ECO:0000256" key="5">
    <source>
        <dbReference type="ARBA" id="ARBA00022692"/>
    </source>
</evidence>
<feature type="transmembrane region" description="Helical" evidence="8">
    <location>
        <begin position="247"/>
        <end position="264"/>
    </location>
</feature>
<name>A0A1I4JE77_9BACI</name>
<keyword evidence="5 8" id="KW-0812">Transmembrane</keyword>
<dbReference type="PANTHER" id="PTHR43568:SF1">
    <property type="entry name" value="P PROTEIN"/>
    <property type="match status" value="1"/>
</dbReference>
<feature type="transmembrane region" description="Helical" evidence="8">
    <location>
        <begin position="77"/>
        <end position="96"/>
    </location>
</feature>
<feature type="transmembrane region" description="Helical" evidence="8">
    <location>
        <begin position="47"/>
        <end position="70"/>
    </location>
</feature>
<feature type="transmembrane region" description="Helical" evidence="8">
    <location>
        <begin position="116"/>
        <end position="143"/>
    </location>
</feature>
<feature type="transmembrane region" description="Helical" evidence="8">
    <location>
        <begin position="270"/>
        <end position="287"/>
    </location>
</feature>
<accession>A0A1I4JE77</accession>